<evidence type="ECO:0000256" key="1">
    <source>
        <dbReference type="SAM" id="MobiDB-lite"/>
    </source>
</evidence>
<reference evidence="3 4" key="1">
    <citation type="journal article" date="2016" name="Genome Biol. Evol.">
        <title>Divergent and convergent evolution of fungal pathogenicity.</title>
        <authorList>
            <person name="Shang Y."/>
            <person name="Xiao G."/>
            <person name="Zheng P."/>
            <person name="Cen K."/>
            <person name="Zhan S."/>
            <person name="Wang C."/>
        </authorList>
    </citation>
    <scope>NUCLEOTIDE SEQUENCE [LARGE SCALE GENOMIC DNA]</scope>
    <source>
        <strain evidence="3 4">RCEF 264</strain>
    </source>
</reference>
<accession>A0A162IE63</accession>
<sequence length="343" mass="38411">MEEFRDPLTSLPQCASYPAPESHASSELSSILDDPDEWYERRAAVLRLLHEDYVPHGPGDDTVKVLETFVVKLPKGGQLAIMSEIISLRDDQAKLRQLRNFLVDAILKPMMTAGGKQPQTPITSALFPDAEAEIEASMSTIQASFRRNQGRLKAACLQRDGYRCAITGKVDAHWTHKVPQTGRKGSRTQCAHILPFALRNFDEENACEKKNKATIWWALHRYFPELKDRIGPESINQHENALTMATQLHVALGSFDLAFEPLGDEEDGVPEVVTLASGDPTVPLPDPEYFRVHLRISEILDASGIREKINDAWEKEGWDPENPEPDGSTDVGTIFSRKMLMNI</sequence>
<proteinExistence type="predicted"/>
<dbReference type="AlphaFoldDB" id="A0A162IE63"/>
<evidence type="ECO:0000259" key="2">
    <source>
        <dbReference type="Pfam" id="PF13391"/>
    </source>
</evidence>
<dbReference type="InterPro" id="IPR003615">
    <property type="entry name" value="HNH_nuc"/>
</dbReference>
<dbReference type="Pfam" id="PF13391">
    <property type="entry name" value="HNH_2"/>
    <property type="match status" value="1"/>
</dbReference>
<gene>
    <name evidence="3" type="ORF">SPI_08082</name>
</gene>
<evidence type="ECO:0000313" key="4">
    <source>
        <dbReference type="Proteomes" id="UP000076874"/>
    </source>
</evidence>
<evidence type="ECO:0000313" key="3">
    <source>
        <dbReference type="EMBL" id="OAA55875.1"/>
    </source>
</evidence>
<dbReference type="STRING" id="1081102.A0A162IE63"/>
<dbReference type="OrthoDB" id="4897863at2759"/>
<comment type="caution">
    <text evidence="3">The sequence shown here is derived from an EMBL/GenBank/DDBJ whole genome shotgun (WGS) entry which is preliminary data.</text>
</comment>
<dbReference type="EMBL" id="AZHD01000018">
    <property type="protein sequence ID" value="OAA55875.1"/>
    <property type="molecule type" value="Genomic_DNA"/>
</dbReference>
<name>A0A162IE63_9HYPO</name>
<keyword evidence="4" id="KW-1185">Reference proteome</keyword>
<dbReference type="Proteomes" id="UP000076874">
    <property type="component" value="Unassembled WGS sequence"/>
</dbReference>
<feature type="region of interest" description="Disordered" evidence="1">
    <location>
        <begin position="1"/>
        <end position="30"/>
    </location>
</feature>
<organism evidence="3 4">
    <name type="scientific">Niveomyces insectorum RCEF 264</name>
    <dbReference type="NCBI Taxonomy" id="1081102"/>
    <lineage>
        <taxon>Eukaryota</taxon>
        <taxon>Fungi</taxon>
        <taxon>Dikarya</taxon>
        <taxon>Ascomycota</taxon>
        <taxon>Pezizomycotina</taxon>
        <taxon>Sordariomycetes</taxon>
        <taxon>Hypocreomycetidae</taxon>
        <taxon>Hypocreales</taxon>
        <taxon>Cordycipitaceae</taxon>
        <taxon>Niveomyces</taxon>
    </lineage>
</organism>
<feature type="domain" description="HNH nuclease" evidence="2">
    <location>
        <begin position="164"/>
        <end position="260"/>
    </location>
</feature>
<protein>
    <recommendedName>
        <fullName evidence="2">HNH nuclease domain-containing protein</fullName>
    </recommendedName>
</protein>